<dbReference type="EMBL" id="NWUJ01000005">
    <property type="protein sequence ID" value="PFH35001.1"/>
    <property type="molecule type" value="Genomic_DNA"/>
</dbReference>
<dbReference type="AlphaFoldDB" id="A0A2A9MFH0"/>
<gene>
    <name evidence="2" type="ORF">BESB_058880</name>
</gene>
<dbReference type="RefSeq" id="XP_029219010.1">
    <property type="nucleotide sequence ID" value="XM_029364302.1"/>
</dbReference>
<feature type="compositionally biased region" description="Polar residues" evidence="1">
    <location>
        <begin position="245"/>
        <end position="258"/>
    </location>
</feature>
<sequence length="761" mass="81673">MPRMATSSSEPALPSDIRIQSAAVVEGRLPPSFPSSTRPILVNDGESSPAPYASALQNGAGVGELDLRRPPSVAFLANGAGGHSGEQEVGDNPTAVVLAAGAAAVAAAAGTAVRKALVESQASVDFPRSQRGAFQKQTEVCQSFQAGSNHAEEPTWQTPRDLQSVVLLQSGQGGSMFHVDAEAMARRRTQGGMPLPFPGMPLRPEHAEALTAEEAERTAQNMSDSTKGKFAVDRAHPCFGESDVVSESTRPPSANGSLNVEEGDRDTGITADTRQERPRRRQVPVVERQNRDEIPNGRRNASQSWCDKAITTGGGLLMSCCGGKGRRRGGGGRGNRSANCSRSLSDTGSSDREILLSERTERSRLLFPHGGPGSRGQVLVAAAAVVSWGDNTEVPTVSGLNAVSPTAFQPGRAYSAPGSRELVSRGYHCPAEPTFSGSHQRQKPQTRESPTVSHHDRASEPVHATNSSGSESQGGPSCLGLLTFLAWCAQPCGVTSGPGGTEFPIPPPLRHRRRRLPDGIPAEGSDKDDSLLSSLVGGPTCMWGATSRDRSESPGPSHTEPREDPTQAVNTSVDPTELEPRPDESSDADRGRDQACEDRDTARSYCRRLSSLFPFHYDTEPPGDARVHNGTNVEPQAPEEDIDNCTCGYFFHRNNDNGYRGQTEESMDCGWRPNAAAIRQDDGNARGTAERGARSSGGEGEQARQPLWRTRKELCRYEDEATGRCYIYEEFEEDRSIARYAWTEAPHGRHSSTEAPLANDY</sequence>
<feature type="compositionally biased region" description="Basic and acidic residues" evidence="1">
    <location>
        <begin position="578"/>
        <end position="600"/>
    </location>
</feature>
<accession>A0A2A9MFH0</accession>
<organism evidence="2 3">
    <name type="scientific">Besnoitia besnoiti</name>
    <name type="common">Apicomplexan protozoan</name>
    <dbReference type="NCBI Taxonomy" id="94643"/>
    <lineage>
        <taxon>Eukaryota</taxon>
        <taxon>Sar</taxon>
        <taxon>Alveolata</taxon>
        <taxon>Apicomplexa</taxon>
        <taxon>Conoidasida</taxon>
        <taxon>Coccidia</taxon>
        <taxon>Eucoccidiorida</taxon>
        <taxon>Eimeriorina</taxon>
        <taxon>Sarcocystidae</taxon>
        <taxon>Besnoitia</taxon>
    </lineage>
</organism>
<dbReference type="VEuPathDB" id="ToxoDB:BESB_058880"/>
<evidence type="ECO:0000313" key="3">
    <source>
        <dbReference type="Proteomes" id="UP000224006"/>
    </source>
</evidence>
<feature type="region of interest" description="Disordered" evidence="1">
    <location>
        <begin position="325"/>
        <end position="351"/>
    </location>
</feature>
<proteinExistence type="predicted"/>
<feature type="region of interest" description="Disordered" evidence="1">
    <location>
        <begin position="425"/>
        <end position="474"/>
    </location>
</feature>
<dbReference type="OrthoDB" id="10690063at2759"/>
<evidence type="ECO:0000313" key="2">
    <source>
        <dbReference type="EMBL" id="PFH35001.1"/>
    </source>
</evidence>
<reference evidence="2 3" key="1">
    <citation type="submission" date="2017-09" db="EMBL/GenBank/DDBJ databases">
        <title>Genome sequencing of Besnoitia besnoiti strain Bb-Ger1.</title>
        <authorList>
            <person name="Schares G."/>
            <person name="Venepally P."/>
            <person name="Lorenzi H.A."/>
        </authorList>
    </citation>
    <scope>NUCLEOTIDE SEQUENCE [LARGE SCALE GENOMIC DNA]</scope>
    <source>
        <strain evidence="2 3">Bb-Ger1</strain>
    </source>
</reference>
<evidence type="ECO:0000256" key="1">
    <source>
        <dbReference type="SAM" id="MobiDB-lite"/>
    </source>
</evidence>
<feature type="compositionally biased region" description="Basic and acidic residues" evidence="1">
    <location>
        <begin position="679"/>
        <end position="693"/>
    </location>
</feature>
<protein>
    <submittedName>
        <fullName evidence="2">Uncharacterized protein</fullName>
    </submittedName>
</protein>
<feature type="region of interest" description="Disordered" evidence="1">
    <location>
        <begin position="678"/>
        <end position="705"/>
    </location>
</feature>
<dbReference type="KEGG" id="bbes:BESB_058880"/>
<comment type="caution">
    <text evidence="2">The sequence shown here is derived from an EMBL/GenBank/DDBJ whole genome shotgun (WGS) entry which is preliminary data.</text>
</comment>
<feature type="region of interest" description="Disordered" evidence="1">
    <location>
        <begin position="241"/>
        <end position="301"/>
    </location>
</feature>
<feature type="region of interest" description="Disordered" evidence="1">
    <location>
        <begin position="499"/>
        <end position="600"/>
    </location>
</feature>
<dbReference type="GeneID" id="40310816"/>
<dbReference type="Proteomes" id="UP000224006">
    <property type="component" value="Chromosome V"/>
</dbReference>
<feature type="compositionally biased region" description="Polar residues" evidence="1">
    <location>
        <begin position="464"/>
        <end position="474"/>
    </location>
</feature>
<feature type="compositionally biased region" description="Polar residues" evidence="1">
    <location>
        <begin position="337"/>
        <end position="348"/>
    </location>
</feature>
<name>A0A2A9MFH0_BESBE</name>
<keyword evidence="3" id="KW-1185">Reference proteome</keyword>